<dbReference type="HOGENOM" id="CLU_002639_5_6_1"/>
<name>U1HXG1_ENDPU</name>
<dbReference type="Pfam" id="PF06985">
    <property type="entry name" value="HET"/>
    <property type="match status" value="1"/>
</dbReference>
<dbReference type="InterPro" id="IPR010730">
    <property type="entry name" value="HET"/>
</dbReference>
<dbReference type="PANTHER" id="PTHR33112:SF16">
    <property type="entry name" value="HETEROKARYON INCOMPATIBILITY DOMAIN-CONTAINING PROTEIN"/>
    <property type="match status" value="1"/>
</dbReference>
<dbReference type="OrthoDB" id="5347061at2759"/>
<dbReference type="EMBL" id="KE720811">
    <property type="protein sequence ID" value="ERF75515.1"/>
    <property type="molecule type" value="Genomic_DNA"/>
</dbReference>
<feature type="domain" description="Heterokaryon incompatibility" evidence="2">
    <location>
        <begin position="2"/>
        <end position="112"/>
    </location>
</feature>
<evidence type="ECO:0000259" key="2">
    <source>
        <dbReference type="Pfam" id="PF06985"/>
    </source>
</evidence>
<accession>U1HXG1</accession>
<sequence>MARRMRVQYVWIDALCIIRDSKETGRTTAQMVSLHSNAYCTIAASSSADGTGGCHVDPDSGPYGPVILSISDTDGDRRITIQKVRVFCSTENPVVNILQQDPLNGRAWTFQERELSNRVMHVSQDSIRWECRTLKASLQFPWQDPNAFNARTVQSQTRDRYLAGVWHSNQIHCLCWSSGRHPTGRSPIFKPDNPSPVHHSRPSEYLAPSWSWASIKGRVRYEWWIFHALDPDHPTPRAEVFIPRTLDATTIPVGLDEYGQLKEGCFIRLAGKMKPAFTRGEGFQRQDCQGLYDVQEAQTREIGMIKYDIPSDAPQGVVRAVFCLCVLPRAERDGDSVGLALVPTGRLDEFTRVGLVSAVQLAWHKRVRSSVRSTSFRYVNVGAHNPQKATSSSDPRRWPPPRL</sequence>
<protein>
    <recommendedName>
        <fullName evidence="2">Heterokaryon incompatibility domain-containing protein</fullName>
    </recommendedName>
</protein>
<gene>
    <name evidence="3" type="ORF">EPUS_08329</name>
</gene>
<dbReference type="Proteomes" id="UP000019373">
    <property type="component" value="Unassembled WGS sequence"/>
</dbReference>
<feature type="region of interest" description="Disordered" evidence="1">
    <location>
        <begin position="382"/>
        <end position="403"/>
    </location>
</feature>
<dbReference type="GeneID" id="19243179"/>
<evidence type="ECO:0000313" key="3">
    <source>
        <dbReference type="EMBL" id="ERF75515.1"/>
    </source>
</evidence>
<dbReference type="RefSeq" id="XP_007787177.1">
    <property type="nucleotide sequence ID" value="XM_007788987.1"/>
</dbReference>
<evidence type="ECO:0000256" key="1">
    <source>
        <dbReference type="SAM" id="MobiDB-lite"/>
    </source>
</evidence>
<proteinExistence type="predicted"/>
<reference evidence="4" key="1">
    <citation type="journal article" date="2014" name="BMC Genomics">
        <title>Genome characteristics reveal the impact of lichenization on lichen-forming fungus Endocarpon pusillum Hedwig (Verrucariales, Ascomycota).</title>
        <authorList>
            <person name="Wang Y.-Y."/>
            <person name="Liu B."/>
            <person name="Zhang X.-Y."/>
            <person name="Zhou Q.-M."/>
            <person name="Zhang T."/>
            <person name="Li H."/>
            <person name="Yu Y.-F."/>
            <person name="Zhang X.-L."/>
            <person name="Hao X.-Y."/>
            <person name="Wang M."/>
            <person name="Wang L."/>
            <person name="Wei J.-C."/>
        </authorList>
    </citation>
    <scope>NUCLEOTIDE SEQUENCE [LARGE SCALE GENOMIC DNA]</scope>
    <source>
        <strain evidence="4">Z07020 / HMAS-L-300199</strain>
    </source>
</reference>
<keyword evidence="4" id="KW-1185">Reference proteome</keyword>
<dbReference type="AlphaFoldDB" id="U1HXG1"/>
<organism evidence="3 4">
    <name type="scientific">Endocarpon pusillum (strain Z07020 / HMAS-L-300199)</name>
    <name type="common">Lichen-forming fungus</name>
    <dbReference type="NCBI Taxonomy" id="1263415"/>
    <lineage>
        <taxon>Eukaryota</taxon>
        <taxon>Fungi</taxon>
        <taxon>Dikarya</taxon>
        <taxon>Ascomycota</taxon>
        <taxon>Pezizomycotina</taxon>
        <taxon>Eurotiomycetes</taxon>
        <taxon>Chaetothyriomycetidae</taxon>
        <taxon>Verrucariales</taxon>
        <taxon>Verrucariaceae</taxon>
        <taxon>Endocarpon</taxon>
    </lineage>
</organism>
<dbReference type="PANTHER" id="PTHR33112">
    <property type="entry name" value="DOMAIN PROTEIN, PUTATIVE-RELATED"/>
    <property type="match status" value="1"/>
</dbReference>
<evidence type="ECO:0000313" key="4">
    <source>
        <dbReference type="Proteomes" id="UP000019373"/>
    </source>
</evidence>